<dbReference type="HAMAP" id="MF_00719">
    <property type="entry name" value="CobS"/>
    <property type="match status" value="1"/>
</dbReference>
<evidence type="ECO:0000256" key="8">
    <source>
        <dbReference type="ARBA" id="ARBA00022573"/>
    </source>
</evidence>
<evidence type="ECO:0000256" key="4">
    <source>
        <dbReference type="ARBA" id="ARBA00010561"/>
    </source>
</evidence>
<comment type="subcellular location">
    <subcellularLocation>
        <location evidence="2 19">Cell membrane</location>
        <topology evidence="2 19">Multi-pass membrane protein</topology>
    </subcellularLocation>
</comment>
<keyword evidence="11 19" id="KW-0460">Magnesium</keyword>
<comment type="cofactor">
    <cofactor evidence="1 19">
        <name>Mg(2+)</name>
        <dbReference type="ChEBI" id="CHEBI:18420"/>
    </cofactor>
</comment>
<feature type="transmembrane region" description="Helical" evidence="19">
    <location>
        <begin position="182"/>
        <end position="200"/>
    </location>
</feature>
<keyword evidence="9 19" id="KW-0808">Transferase</keyword>
<dbReference type="InterPro" id="IPR003805">
    <property type="entry name" value="CobS"/>
</dbReference>
<comment type="function">
    <text evidence="14 19">Joins adenosylcobinamide-GDP and alpha-ribazole to generate adenosylcobalamin (Ado-cobalamin). Also synthesizes adenosylcobalamin 5'-phosphate from adenosylcobinamide-GDP and alpha-ribazole 5'-phosphate.</text>
</comment>
<evidence type="ECO:0000256" key="18">
    <source>
        <dbReference type="ARBA" id="ARBA00049504"/>
    </source>
</evidence>
<evidence type="ECO:0000256" key="19">
    <source>
        <dbReference type="HAMAP-Rule" id="MF_00719"/>
    </source>
</evidence>
<reference evidence="20 21" key="1">
    <citation type="submission" date="2019-10" db="EMBL/GenBank/DDBJ databases">
        <title>Epibacterium sp. nov., isolated from seawater.</title>
        <authorList>
            <person name="Zhang X."/>
            <person name="Li N."/>
        </authorList>
    </citation>
    <scope>NUCLEOTIDE SEQUENCE [LARGE SCALE GENOMIC DNA]</scope>
    <source>
        <strain evidence="20 21">SM1969</strain>
    </source>
</reference>
<dbReference type="PANTHER" id="PTHR34148">
    <property type="entry name" value="ADENOSYLCOBINAMIDE-GDP RIBAZOLETRANSFERASE"/>
    <property type="match status" value="1"/>
</dbReference>
<evidence type="ECO:0000256" key="14">
    <source>
        <dbReference type="ARBA" id="ARBA00025228"/>
    </source>
</evidence>
<evidence type="ECO:0000256" key="2">
    <source>
        <dbReference type="ARBA" id="ARBA00004651"/>
    </source>
</evidence>
<evidence type="ECO:0000256" key="15">
    <source>
        <dbReference type="ARBA" id="ARBA00032605"/>
    </source>
</evidence>
<evidence type="ECO:0000256" key="5">
    <source>
        <dbReference type="ARBA" id="ARBA00013200"/>
    </source>
</evidence>
<dbReference type="GO" id="GO:0008818">
    <property type="term" value="F:cobalamin 5'-phosphate synthase activity"/>
    <property type="evidence" value="ECO:0007669"/>
    <property type="project" value="UniProtKB-UniRule"/>
</dbReference>
<keyword evidence="10 19" id="KW-0812">Transmembrane</keyword>
<dbReference type="Proteomes" id="UP000436694">
    <property type="component" value="Unassembled WGS sequence"/>
</dbReference>
<evidence type="ECO:0000256" key="16">
    <source>
        <dbReference type="ARBA" id="ARBA00032853"/>
    </source>
</evidence>
<evidence type="ECO:0000256" key="10">
    <source>
        <dbReference type="ARBA" id="ARBA00022692"/>
    </source>
</evidence>
<evidence type="ECO:0000256" key="3">
    <source>
        <dbReference type="ARBA" id="ARBA00004663"/>
    </source>
</evidence>
<protein>
    <recommendedName>
        <fullName evidence="6 19">Adenosylcobinamide-GDP ribazoletransferase</fullName>
        <ecNumber evidence="5 19">2.7.8.26</ecNumber>
    </recommendedName>
    <alternativeName>
        <fullName evidence="16 19">Cobalamin synthase</fullName>
    </alternativeName>
    <alternativeName>
        <fullName evidence="15 19">Cobalamin-5'-phosphate synthase</fullName>
    </alternativeName>
</protein>
<evidence type="ECO:0000256" key="1">
    <source>
        <dbReference type="ARBA" id="ARBA00001946"/>
    </source>
</evidence>
<keyword evidence="8 19" id="KW-0169">Cobalamin biosynthesis</keyword>
<evidence type="ECO:0000313" key="21">
    <source>
        <dbReference type="Proteomes" id="UP000436694"/>
    </source>
</evidence>
<evidence type="ECO:0000313" key="20">
    <source>
        <dbReference type="EMBL" id="MQY42703.1"/>
    </source>
</evidence>
<evidence type="ECO:0000256" key="12">
    <source>
        <dbReference type="ARBA" id="ARBA00022989"/>
    </source>
</evidence>
<keyword evidence="13 19" id="KW-0472">Membrane</keyword>
<comment type="caution">
    <text evidence="20">The sequence shown here is derived from an EMBL/GenBank/DDBJ whole genome shotgun (WGS) entry which is preliminary data.</text>
</comment>
<dbReference type="NCBIfam" id="TIGR00317">
    <property type="entry name" value="cobS"/>
    <property type="match status" value="1"/>
</dbReference>
<comment type="pathway">
    <text evidence="3 19">Cofactor biosynthesis; adenosylcobalamin biosynthesis; adenosylcobalamin from cob(II)yrinate a,c-diamide: step 7/7.</text>
</comment>
<dbReference type="UniPathway" id="UPA00148">
    <property type="reaction ID" value="UER00238"/>
</dbReference>
<evidence type="ECO:0000256" key="7">
    <source>
        <dbReference type="ARBA" id="ARBA00022475"/>
    </source>
</evidence>
<dbReference type="RefSeq" id="WP_153547162.1">
    <property type="nucleotide sequence ID" value="NZ_WIXK01000004.1"/>
</dbReference>
<keyword evidence="7 19" id="KW-1003">Cell membrane</keyword>
<dbReference type="EMBL" id="WIXK01000004">
    <property type="protein sequence ID" value="MQY42703.1"/>
    <property type="molecule type" value="Genomic_DNA"/>
</dbReference>
<keyword evidence="21" id="KW-1185">Reference proteome</keyword>
<dbReference type="GO" id="GO:0009236">
    <property type="term" value="P:cobalamin biosynthetic process"/>
    <property type="evidence" value="ECO:0007669"/>
    <property type="project" value="UniProtKB-UniRule"/>
</dbReference>
<dbReference type="GO" id="GO:0051073">
    <property type="term" value="F:adenosylcobinamide-GDP ribazoletransferase activity"/>
    <property type="evidence" value="ECO:0007669"/>
    <property type="project" value="UniProtKB-UniRule"/>
</dbReference>
<comment type="similarity">
    <text evidence="4 19">Belongs to the CobS family.</text>
</comment>
<comment type="catalytic activity">
    <reaction evidence="17 19">
        <text>alpha-ribazole + adenosylcob(III)inamide-GDP = adenosylcob(III)alamin + GMP + H(+)</text>
        <dbReference type="Rhea" id="RHEA:16049"/>
        <dbReference type="ChEBI" id="CHEBI:10329"/>
        <dbReference type="ChEBI" id="CHEBI:15378"/>
        <dbReference type="ChEBI" id="CHEBI:18408"/>
        <dbReference type="ChEBI" id="CHEBI:58115"/>
        <dbReference type="ChEBI" id="CHEBI:60487"/>
        <dbReference type="EC" id="2.7.8.26"/>
    </reaction>
</comment>
<sequence length="254" mass="26994">MKNRFDPRDILVSHILLTRLPIPRLSDKCFARQNHAVWAFPLAGISVATLCVALAYIAAILGFSAPFLAGLVLITSIVLTGAMHEDGLADVADGFWGGFDRARRLEIMKDSHIGTYGVLALIMVSIMRWSALSSLFRDNGTSALWLLLPVAALSRAVLPAMMYKLPDARPSGLAQSVGRPGLAAVIAALFIALVTALLILGPFKTLVLSIVSVLIVLALAFLALRKIGGKTGDVLGTAQQLTELSCLLALVALI</sequence>
<keyword evidence="12 19" id="KW-1133">Transmembrane helix</keyword>
<dbReference type="Pfam" id="PF02654">
    <property type="entry name" value="CobS"/>
    <property type="match status" value="1"/>
</dbReference>
<evidence type="ECO:0000256" key="17">
    <source>
        <dbReference type="ARBA" id="ARBA00048623"/>
    </source>
</evidence>
<dbReference type="PANTHER" id="PTHR34148:SF1">
    <property type="entry name" value="ADENOSYLCOBINAMIDE-GDP RIBAZOLETRANSFERASE"/>
    <property type="match status" value="1"/>
</dbReference>
<comment type="catalytic activity">
    <reaction evidence="18 19">
        <text>alpha-ribazole 5'-phosphate + adenosylcob(III)inamide-GDP = adenosylcob(III)alamin 5'-phosphate + GMP + H(+)</text>
        <dbReference type="Rhea" id="RHEA:23560"/>
        <dbReference type="ChEBI" id="CHEBI:15378"/>
        <dbReference type="ChEBI" id="CHEBI:57918"/>
        <dbReference type="ChEBI" id="CHEBI:58115"/>
        <dbReference type="ChEBI" id="CHEBI:60487"/>
        <dbReference type="ChEBI" id="CHEBI:60493"/>
        <dbReference type="EC" id="2.7.8.26"/>
    </reaction>
</comment>
<gene>
    <name evidence="19 20" type="primary">cobS</name>
    <name evidence="20" type="ORF">GG681_08610</name>
</gene>
<feature type="transmembrane region" description="Helical" evidence="19">
    <location>
        <begin position="36"/>
        <end position="57"/>
    </location>
</feature>
<feature type="transmembrane region" description="Helical" evidence="19">
    <location>
        <begin position="113"/>
        <end position="131"/>
    </location>
</feature>
<dbReference type="GO" id="GO:0005886">
    <property type="term" value="C:plasma membrane"/>
    <property type="evidence" value="ECO:0007669"/>
    <property type="project" value="UniProtKB-SubCell"/>
</dbReference>
<feature type="transmembrane region" description="Helical" evidence="19">
    <location>
        <begin position="206"/>
        <end position="224"/>
    </location>
</feature>
<organism evidence="20 21">
    <name type="scientific">Tritonibacter aquimaris</name>
    <dbReference type="NCBI Taxonomy" id="2663379"/>
    <lineage>
        <taxon>Bacteria</taxon>
        <taxon>Pseudomonadati</taxon>
        <taxon>Pseudomonadota</taxon>
        <taxon>Alphaproteobacteria</taxon>
        <taxon>Rhodobacterales</taxon>
        <taxon>Paracoccaceae</taxon>
        <taxon>Tritonibacter</taxon>
    </lineage>
</organism>
<evidence type="ECO:0000256" key="11">
    <source>
        <dbReference type="ARBA" id="ARBA00022842"/>
    </source>
</evidence>
<dbReference type="AlphaFoldDB" id="A0A844APM7"/>
<name>A0A844APM7_9RHOB</name>
<feature type="transmembrane region" description="Helical" evidence="19">
    <location>
        <begin position="143"/>
        <end position="161"/>
    </location>
</feature>
<dbReference type="EC" id="2.7.8.26" evidence="5 19"/>
<evidence type="ECO:0000256" key="9">
    <source>
        <dbReference type="ARBA" id="ARBA00022679"/>
    </source>
</evidence>
<proteinExistence type="inferred from homology"/>
<accession>A0A844APM7</accession>
<evidence type="ECO:0000256" key="6">
    <source>
        <dbReference type="ARBA" id="ARBA00015850"/>
    </source>
</evidence>
<feature type="transmembrane region" description="Helical" evidence="19">
    <location>
        <begin position="63"/>
        <end position="82"/>
    </location>
</feature>
<evidence type="ECO:0000256" key="13">
    <source>
        <dbReference type="ARBA" id="ARBA00023136"/>
    </source>
</evidence>